<dbReference type="AlphaFoldDB" id="A0AAI9SDE9"/>
<evidence type="ECO:0000313" key="4">
    <source>
        <dbReference type="Proteomes" id="UP000469462"/>
    </source>
</evidence>
<feature type="coiled-coil region" evidence="1">
    <location>
        <begin position="148"/>
        <end position="175"/>
    </location>
</feature>
<dbReference type="Proteomes" id="UP000469462">
    <property type="component" value="Unassembled WGS sequence"/>
</dbReference>
<keyword evidence="4" id="KW-1185">Reference proteome</keyword>
<evidence type="ECO:0000313" key="3">
    <source>
        <dbReference type="EMBL" id="KAB7651406.1"/>
    </source>
</evidence>
<feature type="compositionally biased region" description="Polar residues" evidence="2">
    <location>
        <begin position="234"/>
        <end position="244"/>
    </location>
</feature>
<organism evidence="3 4">
    <name type="scientific">Sutterella seckii</name>
    <dbReference type="NCBI Taxonomy" id="1944635"/>
    <lineage>
        <taxon>Bacteria</taxon>
        <taxon>Pseudomonadati</taxon>
        <taxon>Pseudomonadota</taxon>
        <taxon>Betaproteobacteria</taxon>
        <taxon>Burkholderiales</taxon>
        <taxon>Sutterellaceae</taxon>
        <taxon>Sutterella</taxon>
    </lineage>
</organism>
<evidence type="ECO:0000256" key="1">
    <source>
        <dbReference type="SAM" id="Coils"/>
    </source>
</evidence>
<sequence>MQHPVDFEVRFVKEILTQIPEVTPDSVYPQYPFLDSEGRIRRIDFLISDPAKGFAIAIELDGFTKLKEYKDWEDFLYRQNELLANVKCQLLRYANKYWLNNPKKVIAEIRAILKEQSQAFRLKELRDAEQKKATAEVKQQGSEVRKIESEVLQTLQRAEALVSRAEEEHKSATNKISLAAYAGIGIVIFAAACLIFGRDIARSSSAPEKTENAVLAAASREEGIQKEASAPMQKESQIAGNVRDNQAVSRGDDKLFNENNDPIDYSQSRQPAFPLSVTQSSKSPGQLTSTLSVKEALWPINEGDLQPYIGSQVVLCGQLVQVKSYKKWTFLNFVHSYPEAVFTGVIADESVTEFQGINRLLNSNVCISGILTQYRNKYQINLTVNSQWVRNEK</sequence>
<gene>
    <name evidence="3" type="ORF">GBM96_05815</name>
</gene>
<evidence type="ECO:0008006" key="5">
    <source>
        <dbReference type="Google" id="ProtNLM"/>
    </source>
</evidence>
<keyword evidence="1" id="KW-0175">Coiled coil</keyword>
<accession>A0AAI9SDE9</accession>
<dbReference type="EMBL" id="WEHW01000015">
    <property type="protein sequence ID" value="KAB7651406.1"/>
    <property type="molecule type" value="Genomic_DNA"/>
</dbReference>
<proteinExistence type="predicted"/>
<comment type="caution">
    <text evidence="3">The sequence shown here is derived from an EMBL/GenBank/DDBJ whole genome shotgun (WGS) entry which is preliminary data.</text>
</comment>
<dbReference type="RefSeq" id="WP_193222491.1">
    <property type="nucleotide sequence ID" value="NZ_WEHW01000015.1"/>
</dbReference>
<reference evidence="3 4" key="1">
    <citation type="submission" date="2019-10" db="EMBL/GenBank/DDBJ databases">
        <title>Genome diversity of Sutterella seckii.</title>
        <authorList>
            <person name="Chaplin A.V."/>
            <person name="Sokolova S.R."/>
            <person name="Mosin K.A."/>
            <person name="Ivanova E.L."/>
            <person name="Kochetkova T.O."/>
            <person name="Goltsov A.Y."/>
            <person name="Trofimov D.Y."/>
            <person name="Efimov B.A."/>
        </authorList>
    </citation>
    <scope>NUCLEOTIDE SEQUENCE [LARGE SCALE GENOMIC DNA]</scope>
    <source>
        <strain evidence="3 4">ASD3426</strain>
    </source>
</reference>
<evidence type="ECO:0000256" key="2">
    <source>
        <dbReference type="SAM" id="MobiDB-lite"/>
    </source>
</evidence>
<protein>
    <recommendedName>
        <fullName evidence="5">DUF559 domain-containing protein</fullName>
    </recommendedName>
</protein>
<feature type="region of interest" description="Disordered" evidence="2">
    <location>
        <begin position="224"/>
        <end position="244"/>
    </location>
</feature>
<name>A0AAI9SDE9_9BURK</name>